<evidence type="ECO:0000259" key="8">
    <source>
        <dbReference type="Pfam" id="PF02687"/>
    </source>
</evidence>
<keyword evidence="2" id="KW-0813">Transport</keyword>
<feature type="transmembrane region" description="Helical" evidence="7">
    <location>
        <begin position="340"/>
        <end position="364"/>
    </location>
</feature>
<dbReference type="EMBL" id="LUUG01000109">
    <property type="protein sequence ID" value="OAH98347.1"/>
    <property type="molecule type" value="Genomic_DNA"/>
</dbReference>
<proteinExistence type="predicted"/>
<evidence type="ECO:0000256" key="3">
    <source>
        <dbReference type="ARBA" id="ARBA00022475"/>
    </source>
</evidence>
<evidence type="ECO:0000313" key="10">
    <source>
        <dbReference type="EMBL" id="OAH98347.1"/>
    </source>
</evidence>
<evidence type="ECO:0000259" key="9">
    <source>
        <dbReference type="Pfam" id="PF12704"/>
    </source>
</evidence>
<keyword evidence="5 7" id="KW-1133">Transmembrane helix</keyword>
<feature type="transmembrane region" description="Helical" evidence="7">
    <location>
        <begin position="20"/>
        <end position="45"/>
    </location>
</feature>
<dbReference type="Pfam" id="PF02687">
    <property type="entry name" value="FtsX"/>
    <property type="match status" value="1"/>
</dbReference>
<protein>
    <submittedName>
        <fullName evidence="10">Uncharacterized protein</fullName>
    </submittedName>
</protein>
<reference evidence="10 11" key="1">
    <citation type="submission" date="2016-03" db="EMBL/GenBank/DDBJ databases">
        <authorList>
            <person name="Ploux O."/>
        </authorList>
    </citation>
    <scope>NUCLEOTIDE SEQUENCE [LARGE SCALE GENOMIC DNA]</scope>
    <source>
        <strain evidence="10 11">R-45363</strain>
    </source>
</reference>
<dbReference type="AlphaFoldDB" id="A0A177LXW7"/>
<evidence type="ECO:0000313" key="11">
    <source>
        <dbReference type="Proteomes" id="UP000078090"/>
    </source>
</evidence>
<organism evidence="10 11">
    <name type="scientific">Methylomonas methanica</name>
    <dbReference type="NCBI Taxonomy" id="421"/>
    <lineage>
        <taxon>Bacteria</taxon>
        <taxon>Pseudomonadati</taxon>
        <taxon>Pseudomonadota</taxon>
        <taxon>Gammaproteobacteria</taxon>
        <taxon>Methylococcales</taxon>
        <taxon>Methylococcaceae</taxon>
        <taxon>Methylomonas</taxon>
    </lineage>
</organism>
<feature type="domain" description="MacB-like periplasmic core" evidence="9">
    <location>
        <begin position="21"/>
        <end position="227"/>
    </location>
</feature>
<feature type="transmembrane region" description="Helical" evidence="7">
    <location>
        <begin position="248"/>
        <end position="273"/>
    </location>
</feature>
<keyword evidence="6 7" id="KW-0472">Membrane</keyword>
<evidence type="ECO:0000256" key="1">
    <source>
        <dbReference type="ARBA" id="ARBA00004651"/>
    </source>
</evidence>
<dbReference type="PANTHER" id="PTHR43738:SF1">
    <property type="entry name" value="HEMIN TRANSPORT SYSTEM PERMEASE PROTEIN HRTB-RELATED"/>
    <property type="match status" value="1"/>
</dbReference>
<dbReference type="RefSeq" id="WP_064010216.1">
    <property type="nucleotide sequence ID" value="NZ_LUUG01000109.1"/>
</dbReference>
<accession>A0A177LXW7</accession>
<dbReference type="Proteomes" id="UP000078090">
    <property type="component" value="Unassembled WGS sequence"/>
</dbReference>
<dbReference type="OrthoDB" id="8578584at2"/>
<dbReference type="GO" id="GO:0005886">
    <property type="term" value="C:plasma membrane"/>
    <property type="evidence" value="ECO:0007669"/>
    <property type="project" value="UniProtKB-SubCell"/>
</dbReference>
<dbReference type="InterPro" id="IPR025857">
    <property type="entry name" value="MacB_PCD"/>
</dbReference>
<sequence>MESVVIPVSTKMLFHNRLRFAMTVVGIAIAFFLAAAQIGLLVGWVNTNSAIIKHANVDLWVMAKETRTLDYGTAIPRHRIQQVSSVEGVKWAEGMLVGWVNWQHPEGKRITVEVIGLDESNAGGPWAMGSGSVESVHLPETVVVDELSKEALGTLVVGDEAEMEGKRVIVGGFSQGVRTFTAAPFVFTSLENAIEYIPYYRDDEISYVLARIESNTDLIAVRDRIAAEVLDVEVLTTDKFAERSVKYWMLETGVGITVIITAVLGLLVGAVIMSQTLFAITQDHIANYATLLALGFHHKTLRQIVLAQSLSLGGLGIIVGLVLFVLACKASERSPIPLETTPLISLGLIVFSLLCCIGASWFSIRAIFKLDPVMVFHG</sequence>
<dbReference type="InterPro" id="IPR051125">
    <property type="entry name" value="ABC-4/HrtB_transporter"/>
</dbReference>
<dbReference type="Pfam" id="PF12704">
    <property type="entry name" value="MacB_PCD"/>
    <property type="match status" value="1"/>
</dbReference>
<keyword evidence="4 7" id="KW-0812">Transmembrane</keyword>
<dbReference type="PANTHER" id="PTHR43738">
    <property type="entry name" value="ABC TRANSPORTER, MEMBRANE PROTEIN"/>
    <property type="match status" value="1"/>
</dbReference>
<keyword evidence="3" id="KW-1003">Cell membrane</keyword>
<feature type="transmembrane region" description="Helical" evidence="7">
    <location>
        <begin position="304"/>
        <end position="328"/>
    </location>
</feature>
<evidence type="ECO:0000256" key="2">
    <source>
        <dbReference type="ARBA" id="ARBA00022448"/>
    </source>
</evidence>
<gene>
    <name evidence="10" type="ORF">A1332_20350</name>
</gene>
<comment type="caution">
    <text evidence="10">The sequence shown here is derived from an EMBL/GenBank/DDBJ whole genome shotgun (WGS) entry which is preliminary data.</text>
</comment>
<comment type="subcellular location">
    <subcellularLocation>
        <location evidence="1">Cell membrane</location>
        <topology evidence="1">Multi-pass membrane protein</topology>
    </subcellularLocation>
</comment>
<feature type="domain" description="ABC3 transporter permease C-terminal" evidence="8">
    <location>
        <begin position="260"/>
        <end position="372"/>
    </location>
</feature>
<evidence type="ECO:0000256" key="4">
    <source>
        <dbReference type="ARBA" id="ARBA00022692"/>
    </source>
</evidence>
<name>A0A177LXW7_METMH</name>
<evidence type="ECO:0000256" key="5">
    <source>
        <dbReference type="ARBA" id="ARBA00022989"/>
    </source>
</evidence>
<evidence type="ECO:0000256" key="7">
    <source>
        <dbReference type="SAM" id="Phobius"/>
    </source>
</evidence>
<dbReference type="InterPro" id="IPR003838">
    <property type="entry name" value="ABC3_permease_C"/>
</dbReference>
<evidence type="ECO:0000256" key="6">
    <source>
        <dbReference type="ARBA" id="ARBA00023136"/>
    </source>
</evidence>